<feature type="region of interest" description="Disordered" evidence="3">
    <location>
        <begin position="643"/>
        <end position="749"/>
    </location>
</feature>
<feature type="compositionally biased region" description="Acidic residues" evidence="3">
    <location>
        <begin position="977"/>
        <end position="986"/>
    </location>
</feature>
<gene>
    <name evidence="4" type="ORF">BESB_005180</name>
</gene>
<evidence type="ECO:0000313" key="4">
    <source>
        <dbReference type="EMBL" id="PFH38177.1"/>
    </source>
</evidence>
<dbReference type="VEuPathDB" id="ToxoDB:BESB_005180"/>
<protein>
    <submittedName>
        <fullName evidence="4">Leucine rich repeat-containing protein</fullName>
    </submittedName>
</protein>
<dbReference type="InterPro" id="IPR050836">
    <property type="entry name" value="SDS22/Internalin_LRR"/>
</dbReference>
<dbReference type="STRING" id="94643.A0A2A9MPY3"/>
<keyword evidence="1" id="KW-0433">Leucine-rich repeat</keyword>
<feature type="compositionally biased region" description="Basic and acidic residues" evidence="3">
    <location>
        <begin position="711"/>
        <end position="723"/>
    </location>
</feature>
<evidence type="ECO:0000256" key="1">
    <source>
        <dbReference type="ARBA" id="ARBA00022614"/>
    </source>
</evidence>
<dbReference type="InterPro" id="IPR032675">
    <property type="entry name" value="LRR_dom_sf"/>
</dbReference>
<feature type="compositionally biased region" description="Basic and acidic residues" evidence="3">
    <location>
        <begin position="20"/>
        <end position="51"/>
    </location>
</feature>
<dbReference type="Gene3D" id="3.80.10.10">
    <property type="entry name" value="Ribonuclease Inhibitor"/>
    <property type="match status" value="1"/>
</dbReference>
<proteinExistence type="predicted"/>
<feature type="compositionally biased region" description="Low complexity" evidence="3">
    <location>
        <begin position="1151"/>
        <end position="1161"/>
    </location>
</feature>
<feature type="region of interest" description="Disordered" evidence="3">
    <location>
        <begin position="603"/>
        <end position="622"/>
    </location>
</feature>
<feature type="region of interest" description="Disordered" evidence="3">
    <location>
        <begin position="908"/>
        <end position="989"/>
    </location>
</feature>
<dbReference type="OrthoDB" id="449539at2759"/>
<feature type="region of interest" description="Disordered" evidence="3">
    <location>
        <begin position="1"/>
        <end position="51"/>
    </location>
</feature>
<feature type="compositionally biased region" description="Basic and acidic residues" evidence="3">
    <location>
        <begin position="933"/>
        <end position="976"/>
    </location>
</feature>
<evidence type="ECO:0000256" key="3">
    <source>
        <dbReference type="SAM" id="MobiDB-lite"/>
    </source>
</evidence>
<evidence type="ECO:0000313" key="5">
    <source>
        <dbReference type="Proteomes" id="UP000224006"/>
    </source>
</evidence>
<dbReference type="InterPro" id="IPR001611">
    <property type="entry name" value="Leu-rich_rpt"/>
</dbReference>
<dbReference type="PANTHER" id="PTHR46652:SF3">
    <property type="entry name" value="LEUCINE-RICH REPEAT-CONTAINING PROTEIN 9"/>
    <property type="match status" value="1"/>
</dbReference>
<feature type="compositionally biased region" description="Polar residues" evidence="3">
    <location>
        <begin position="918"/>
        <end position="932"/>
    </location>
</feature>
<accession>A0A2A9MPY3</accession>
<dbReference type="RefSeq" id="XP_029222186.1">
    <property type="nucleotide sequence ID" value="XM_029359273.1"/>
</dbReference>
<organism evidence="4 5">
    <name type="scientific">Besnoitia besnoiti</name>
    <name type="common">Apicomplexan protozoan</name>
    <dbReference type="NCBI Taxonomy" id="94643"/>
    <lineage>
        <taxon>Eukaryota</taxon>
        <taxon>Sar</taxon>
        <taxon>Alveolata</taxon>
        <taxon>Apicomplexa</taxon>
        <taxon>Conoidasida</taxon>
        <taxon>Coccidia</taxon>
        <taxon>Eucoccidiorida</taxon>
        <taxon>Eimeriorina</taxon>
        <taxon>Sarcocystidae</taxon>
        <taxon>Besnoitia</taxon>
    </lineage>
</organism>
<keyword evidence="5" id="KW-1185">Reference proteome</keyword>
<feature type="compositionally biased region" description="Basic and acidic residues" evidence="3">
    <location>
        <begin position="1127"/>
        <end position="1143"/>
    </location>
</feature>
<feature type="compositionally biased region" description="Low complexity" evidence="3">
    <location>
        <begin position="726"/>
        <end position="738"/>
    </location>
</feature>
<feature type="region of interest" description="Disordered" evidence="3">
    <location>
        <begin position="1007"/>
        <end position="1070"/>
    </location>
</feature>
<reference evidence="4 5" key="1">
    <citation type="submission" date="2017-09" db="EMBL/GenBank/DDBJ databases">
        <title>Genome sequencing of Besnoitia besnoiti strain Bb-Ger1.</title>
        <authorList>
            <person name="Schares G."/>
            <person name="Venepally P."/>
            <person name="Lorenzi H.A."/>
        </authorList>
    </citation>
    <scope>NUCLEOTIDE SEQUENCE [LARGE SCALE GENOMIC DNA]</scope>
    <source>
        <strain evidence="4 5">Bb-Ger1</strain>
    </source>
</reference>
<comment type="caution">
    <text evidence="4">The sequence shown here is derived from an EMBL/GenBank/DDBJ whole genome shotgun (WGS) entry which is preliminary data.</text>
</comment>
<name>A0A2A9MPY3_BESBE</name>
<feature type="compositionally biased region" description="Basic and acidic residues" evidence="3">
    <location>
        <begin position="793"/>
        <end position="802"/>
    </location>
</feature>
<feature type="compositionally biased region" description="Polar residues" evidence="3">
    <location>
        <begin position="805"/>
        <end position="824"/>
    </location>
</feature>
<keyword evidence="2" id="KW-0677">Repeat</keyword>
<evidence type="ECO:0000256" key="2">
    <source>
        <dbReference type="ARBA" id="ARBA00022737"/>
    </source>
</evidence>
<feature type="compositionally biased region" description="Basic and acidic residues" evidence="3">
    <location>
        <begin position="603"/>
        <end position="613"/>
    </location>
</feature>
<dbReference type="PROSITE" id="PS51450">
    <property type="entry name" value="LRR"/>
    <property type="match status" value="3"/>
</dbReference>
<dbReference type="SUPFAM" id="SSF52058">
    <property type="entry name" value="L domain-like"/>
    <property type="match status" value="1"/>
</dbReference>
<dbReference type="KEGG" id="bbes:BESB_005180"/>
<feature type="region of interest" description="Disordered" evidence="3">
    <location>
        <begin position="385"/>
        <end position="447"/>
    </location>
</feature>
<feature type="compositionally biased region" description="Basic and acidic residues" evidence="3">
    <location>
        <begin position="1289"/>
        <end position="1298"/>
    </location>
</feature>
<feature type="region of interest" description="Disordered" evidence="3">
    <location>
        <begin position="85"/>
        <end position="168"/>
    </location>
</feature>
<feature type="region of interest" description="Disordered" evidence="3">
    <location>
        <begin position="1268"/>
        <end position="1298"/>
    </location>
</feature>
<feature type="compositionally biased region" description="Polar residues" evidence="3">
    <location>
        <begin position="1162"/>
        <end position="1185"/>
    </location>
</feature>
<feature type="compositionally biased region" description="Low complexity" evidence="3">
    <location>
        <begin position="1011"/>
        <end position="1045"/>
    </location>
</feature>
<sequence>MLPSESDACRGQLHTTPPTRKQDAKRDAAAAKSREAGWGRKRPRSLEEALEYSERKEEELGFCSGEQSEYAGPIGLGWASARLLPGDSLRDPLHSSSRCSSFSESMRPIKSGSRQSATRRVWAPSPCHSAIDTRETGALAFPELEDTREGQQQSGGSSGEDDGEARPLDDEIVRSVTGEERFGEIEILVARGQSLTTLDSAKGACDWQAFKVLSSISLSHNMLTDITPLMVLAPTLTDVNVSFNRITDLSPLFSCKALRRLWASHNQVSSIAGVRSCPSLEVLNLFHNCVRGPFASLVSEISHLARLTELDLDANPVVDVSSRRSHLTHEDVPHVRDAAKAPEEKAEGGTRHRSTPSLLIRVLRFARFERELRVGVAVLPHPPVSGGVPTSRLKAAENDRPDMTARSGGFKTMRGAVERQKAKDDALSLPCEPRYDALPQSPSKCPRIGAATEDRLAFSGPCLSPRATFSPQGDAGASPSDSIRAVIGDGRDSLDEETVSDADGDGTPWEAAPEEADEPSVASLQRTVARLKQENQNMYGLMKENARLRSTLRLGVSTSSLVMGGKNWAGMRFCGAFRCGRASPTAARLRCWSARRVIEEDTREDPFDSDGRLRQTMKPRPSTALPSVLTTIMENFIAVPSETPAGASQADRPPTPGPPGVSPLLLPRGTASAGLPQSMRKPAPLSLSLSYSRRGNESMRTDPGGHSVPKATEKDMGAAEQGKDPGAAGAADAELGAARQEEETEDAEKVGAEVEAEMLRWENGVLRKRLDRLVAYVELLRTDLARMRRTKLRREEHSDGRQRTTRPSTSTVLRLSAAQHSPENTKYKFRNLNSSCDSPGRPAGSTARDLQSEGESAEKESSDSEDDEMSPSSLFALLADPPASLSASLASKVSLAFARGAADRFSGRREEATAADVPSQSDASRGTGAQSETQRDGCREDTTEVKDASLGRRRWEDSIYGATEEKREDNEARIALEAEEEDPDIEDLLRRNEENLKALRQDLRETEEILSRPASAASPSAPPVSQRSSSASLPSRLTLRASPRSPQTPCSASSAPVLRGGSLDKERRNAPGRPFAAAISSSLSASFSSLACSLPPAPLRSLQGAEAGRALSSRLSSRFPAAYVSSEKGKSKAEGARAAENEAKATLPCRSSSALSGLSASRTPKQEPTGNAAASRSPQESNTLLKRQHSPAPGGALRHTRHRPSDGVALRSPVKGETEIKGGQTLIVSPKAPNANGTRCDTEELKKRVSSEFRAHAAAHASSATLALKQNRSSTRSHGRIMSTRNASRARECSRAKR</sequence>
<dbReference type="Proteomes" id="UP000224006">
    <property type="component" value="Chromosome I"/>
</dbReference>
<feature type="region of interest" description="Disordered" evidence="3">
    <location>
        <begin position="791"/>
        <end position="871"/>
    </location>
</feature>
<dbReference type="EMBL" id="NWUJ01000001">
    <property type="protein sequence ID" value="PFH38177.1"/>
    <property type="molecule type" value="Genomic_DNA"/>
</dbReference>
<feature type="compositionally biased region" description="Low complexity" evidence="3">
    <location>
        <begin position="95"/>
        <end position="105"/>
    </location>
</feature>
<feature type="region of interest" description="Disordered" evidence="3">
    <location>
        <begin position="1098"/>
        <end position="1241"/>
    </location>
</feature>
<dbReference type="PANTHER" id="PTHR46652">
    <property type="entry name" value="LEUCINE-RICH REPEAT AND IQ DOMAIN-CONTAINING PROTEIN 1-RELATED"/>
    <property type="match status" value="1"/>
</dbReference>
<feature type="compositionally biased region" description="Basic and acidic residues" evidence="3">
    <location>
        <begin position="394"/>
        <end position="403"/>
    </location>
</feature>
<feature type="compositionally biased region" description="Acidic residues" evidence="3">
    <location>
        <begin position="494"/>
        <end position="504"/>
    </location>
</feature>
<dbReference type="GeneID" id="40305581"/>
<feature type="compositionally biased region" description="Basic and acidic residues" evidence="3">
    <location>
        <begin position="416"/>
        <end position="426"/>
    </location>
</feature>
<feature type="region of interest" description="Disordered" evidence="3">
    <location>
        <begin position="467"/>
        <end position="520"/>
    </location>
</feature>